<evidence type="ECO:0000259" key="12">
    <source>
        <dbReference type="PROSITE" id="PS50929"/>
    </source>
</evidence>
<evidence type="ECO:0000256" key="10">
    <source>
        <dbReference type="SAM" id="Phobius"/>
    </source>
</evidence>
<dbReference type="InterPro" id="IPR036640">
    <property type="entry name" value="ABC1_TM_sf"/>
</dbReference>
<keyword evidence="6" id="KW-0547">Nucleotide-binding</keyword>
<evidence type="ECO:0000256" key="8">
    <source>
        <dbReference type="ARBA" id="ARBA00022989"/>
    </source>
</evidence>
<feature type="transmembrane region" description="Helical" evidence="10">
    <location>
        <begin position="75"/>
        <end position="101"/>
    </location>
</feature>
<keyword evidence="7 13" id="KW-0067">ATP-binding</keyword>
<accession>F9UJZ1</accession>
<dbReference type="STRING" id="1037410.MCSF7_00989"/>
<dbReference type="PROSITE" id="PS00211">
    <property type="entry name" value="ABC_TRANSPORTER_1"/>
    <property type="match status" value="1"/>
</dbReference>
<comment type="similarity">
    <text evidence="2">Belongs to the ABC transporter superfamily.</text>
</comment>
<dbReference type="EMBL" id="AFXA01000009">
    <property type="protein sequence ID" value="EGV00337.1"/>
    <property type="molecule type" value="Genomic_DNA"/>
</dbReference>
<dbReference type="InterPro" id="IPR011527">
    <property type="entry name" value="ABC1_TM_dom"/>
</dbReference>
<evidence type="ECO:0000313" key="14">
    <source>
        <dbReference type="Proteomes" id="UP000004978"/>
    </source>
</evidence>
<dbReference type="InterPro" id="IPR003439">
    <property type="entry name" value="ABC_transporter-like_ATP-bd"/>
</dbReference>
<dbReference type="PANTHER" id="PTHR43394">
    <property type="entry name" value="ATP-DEPENDENT PERMEASE MDL1, MITOCHONDRIAL"/>
    <property type="match status" value="1"/>
</dbReference>
<protein>
    <submittedName>
        <fullName evidence="13">Abc transporter, ATP-binding protein</fullName>
    </submittedName>
</protein>
<keyword evidence="8 10" id="KW-1133">Transmembrane helix</keyword>
<feature type="transmembrane region" description="Helical" evidence="10">
    <location>
        <begin position="299"/>
        <end position="321"/>
    </location>
</feature>
<dbReference type="PROSITE" id="PS50893">
    <property type="entry name" value="ABC_TRANSPORTER_2"/>
    <property type="match status" value="1"/>
</dbReference>
<dbReference type="Pfam" id="PF00664">
    <property type="entry name" value="ABC_membrane"/>
    <property type="match status" value="1"/>
</dbReference>
<dbReference type="Proteomes" id="UP000004978">
    <property type="component" value="Unassembled WGS sequence"/>
</dbReference>
<evidence type="ECO:0000256" key="3">
    <source>
        <dbReference type="ARBA" id="ARBA00022448"/>
    </source>
</evidence>
<dbReference type="Gene3D" id="1.20.1560.10">
    <property type="entry name" value="ABC transporter type 1, transmembrane domain"/>
    <property type="match status" value="1"/>
</dbReference>
<feature type="transmembrane region" description="Helical" evidence="10">
    <location>
        <begin position="255"/>
        <end position="279"/>
    </location>
</feature>
<dbReference type="FunFam" id="3.40.50.300:FF:000221">
    <property type="entry name" value="Multidrug ABC transporter ATP-binding protein"/>
    <property type="match status" value="1"/>
</dbReference>
<evidence type="ECO:0000256" key="4">
    <source>
        <dbReference type="ARBA" id="ARBA00022475"/>
    </source>
</evidence>
<dbReference type="GO" id="GO:0016887">
    <property type="term" value="F:ATP hydrolysis activity"/>
    <property type="evidence" value="ECO:0007669"/>
    <property type="project" value="InterPro"/>
</dbReference>
<name>F9UJZ1_9BACT</name>
<keyword evidence="9 10" id="KW-0472">Membrane</keyword>
<dbReference type="SUPFAM" id="SSF90123">
    <property type="entry name" value="ABC transporter transmembrane region"/>
    <property type="match status" value="1"/>
</dbReference>
<dbReference type="PROSITE" id="PS50929">
    <property type="entry name" value="ABC_TM1F"/>
    <property type="match status" value="1"/>
</dbReference>
<dbReference type="CDD" id="cd18548">
    <property type="entry name" value="ABC_6TM_Tm287_like"/>
    <property type="match status" value="1"/>
</dbReference>
<dbReference type="InterPro" id="IPR003593">
    <property type="entry name" value="AAA+_ATPase"/>
</dbReference>
<evidence type="ECO:0000256" key="2">
    <source>
        <dbReference type="ARBA" id="ARBA00005417"/>
    </source>
</evidence>
<keyword evidence="4" id="KW-1003">Cell membrane</keyword>
<dbReference type="eggNOG" id="COG1132">
    <property type="taxonomic scope" value="Bacteria"/>
</dbReference>
<sequence length="594" mass="66811">MWKIMKMIPRKLKVLFVLGAFLILLTVAMTIFFPNLISQFIKLIFIEDKTTPIQIELLNGRILFPAAAPHIVQNYLIIAVVAITILNILITFLATMIIIYASENTSKFLRIKLFEKVQKLSLKNIADLKSESIITRLSNDVAVFWEFLVNGSTVLIKGIFMAVGSSILAFLVDVPMAVGVVTIIPILLFLVIIVGFITNPKLKKVQKSVEILTKDIEENINGIRVIKTYNLEQKKIESFTRHNGNWYKISYKIELLFATLQPVFFTLINMLIIVIYGIVANKTINQAATDQTLINLNIFIDYLYNISFGIMMTVMFLMSMFRAKVSAGRINEIFETVVENVIRNEGLVVDNNYDLKVSNLNFKYYETAPNNTLTNINFNLKFKESLGIIGPTGSGKSTLVNLIMNNYLYKDGSITIGKNELNKLQTKSIHDTVGIVYQDALLYTGTIRSNLLWAKPDATDKELYKALENACALSFVTNFEQGLDHPVVQGGRNLSGGQKQRISIARALLRNPKILILDDSTSALDNITTKKVIDNVRNNYHCSTILISQKIGPLRHSNNILVMQNGTILAQGTHNELLATCDLYQSIHSNQLDQ</sequence>
<comment type="subcellular location">
    <subcellularLocation>
        <location evidence="1">Cell membrane</location>
        <topology evidence="1">Multi-pass membrane protein</topology>
    </subcellularLocation>
</comment>
<organism evidence="13 14">
    <name type="scientific">Mycoplasmopsis columbina SF7</name>
    <dbReference type="NCBI Taxonomy" id="1037410"/>
    <lineage>
        <taxon>Bacteria</taxon>
        <taxon>Bacillati</taxon>
        <taxon>Mycoplasmatota</taxon>
        <taxon>Mycoplasmoidales</taxon>
        <taxon>Metamycoplasmataceae</taxon>
        <taxon>Mycoplasmopsis</taxon>
    </lineage>
</organism>
<keyword evidence="5 10" id="KW-0812">Transmembrane</keyword>
<feature type="domain" description="ABC transporter" evidence="11">
    <location>
        <begin position="355"/>
        <end position="590"/>
    </location>
</feature>
<dbReference type="SUPFAM" id="SSF52540">
    <property type="entry name" value="P-loop containing nucleoside triphosphate hydrolases"/>
    <property type="match status" value="1"/>
</dbReference>
<evidence type="ECO:0000256" key="9">
    <source>
        <dbReference type="ARBA" id="ARBA00023136"/>
    </source>
</evidence>
<keyword evidence="3" id="KW-0813">Transport</keyword>
<keyword evidence="14" id="KW-1185">Reference proteome</keyword>
<evidence type="ECO:0000313" key="13">
    <source>
        <dbReference type="EMBL" id="EGV00337.1"/>
    </source>
</evidence>
<dbReference type="GO" id="GO:0005886">
    <property type="term" value="C:plasma membrane"/>
    <property type="evidence" value="ECO:0007669"/>
    <property type="project" value="UniProtKB-SubCell"/>
</dbReference>
<feature type="transmembrane region" description="Helical" evidence="10">
    <location>
        <begin position="154"/>
        <end position="172"/>
    </location>
</feature>
<dbReference type="AlphaFoldDB" id="F9UJZ1"/>
<evidence type="ECO:0000256" key="1">
    <source>
        <dbReference type="ARBA" id="ARBA00004651"/>
    </source>
</evidence>
<evidence type="ECO:0000256" key="7">
    <source>
        <dbReference type="ARBA" id="ARBA00022840"/>
    </source>
</evidence>
<dbReference type="PANTHER" id="PTHR43394:SF1">
    <property type="entry name" value="ATP-BINDING CASSETTE SUB-FAMILY B MEMBER 10, MITOCHONDRIAL"/>
    <property type="match status" value="1"/>
</dbReference>
<feature type="domain" description="ABC transmembrane type-1" evidence="12">
    <location>
        <begin position="17"/>
        <end position="321"/>
    </location>
</feature>
<dbReference type="RefSeq" id="WP_006608608.1">
    <property type="nucleotide sequence ID" value="NZ_AFXA01000009.1"/>
</dbReference>
<dbReference type="InterPro" id="IPR017871">
    <property type="entry name" value="ABC_transporter-like_CS"/>
</dbReference>
<evidence type="ECO:0000259" key="11">
    <source>
        <dbReference type="PROSITE" id="PS50893"/>
    </source>
</evidence>
<dbReference type="GO" id="GO:0015421">
    <property type="term" value="F:ABC-type oligopeptide transporter activity"/>
    <property type="evidence" value="ECO:0007669"/>
    <property type="project" value="TreeGrafter"/>
</dbReference>
<dbReference type="SMART" id="SM00382">
    <property type="entry name" value="AAA"/>
    <property type="match status" value="1"/>
</dbReference>
<feature type="transmembrane region" description="Helical" evidence="10">
    <location>
        <begin position="178"/>
        <end position="198"/>
    </location>
</feature>
<proteinExistence type="inferred from homology"/>
<dbReference type="Pfam" id="PF00005">
    <property type="entry name" value="ABC_tran"/>
    <property type="match status" value="1"/>
</dbReference>
<evidence type="ECO:0000256" key="6">
    <source>
        <dbReference type="ARBA" id="ARBA00022741"/>
    </source>
</evidence>
<dbReference type="GO" id="GO:0005524">
    <property type="term" value="F:ATP binding"/>
    <property type="evidence" value="ECO:0007669"/>
    <property type="project" value="UniProtKB-KW"/>
</dbReference>
<comment type="caution">
    <text evidence="13">The sequence shown here is derived from an EMBL/GenBank/DDBJ whole genome shotgun (WGS) entry which is preliminary data.</text>
</comment>
<dbReference type="Gene3D" id="3.40.50.300">
    <property type="entry name" value="P-loop containing nucleotide triphosphate hydrolases"/>
    <property type="match status" value="1"/>
</dbReference>
<evidence type="ECO:0000256" key="5">
    <source>
        <dbReference type="ARBA" id="ARBA00022692"/>
    </source>
</evidence>
<gene>
    <name evidence="13" type="ORF">MCSF7_00989</name>
</gene>
<dbReference type="InterPro" id="IPR039421">
    <property type="entry name" value="Type_1_exporter"/>
</dbReference>
<dbReference type="InterPro" id="IPR027417">
    <property type="entry name" value="P-loop_NTPase"/>
</dbReference>
<reference evidence="13 14" key="1">
    <citation type="journal article" date="2013" name="Genome Announc.">
        <title>Genome Sequence of Mycoplasma columbinum Strain SF7.</title>
        <authorList>
            <person name="Guo Z."/>
            <person name="Xu X."/>
            <person name="Zheng Q."/>
            <person name="Li T."/>
            <person name="Kuang S."/>
            <person name="Zhang Z."/>
            <person name="Chen Y."/>
            <person name="Lu X."/>
            <person name="Zhou R."/>
            <person name="Bi D."/>
            <person name="Jin H."/>
        </authorList>
    </citation>
    <scope>NUCLEOTIDE SEQUENCE [LARGE SCALE GENOMIC DNA]</scope>
    <source>
        <strain evidence="13 14">SF7</strain>
    </source>
</reference>